<dbReference type="OrthoDB" id="5372118at2759"/>
<dbReference type="EMBL" id="KB467831">
    <property type="protein sequence ID" value="PCH33885.1"/>
    <property type="molecule type" value="Genomic_DNA"/>
</dbReference>
<proteinExistence type="predicted"/>
<dbReference type="STRING" id="742152.A0A2H3IWS7"/>
<protein>
    <recommendedName>
        <fullName evidence="1">N-acetyltransferase domain-containing protein</fullName>
    </recommendedName>
</protein>
<dbReference type="Pfam" id="PF08445">
    <property type="entry name" value="FR47"/>
    <property type="match status" value="1"/>
</dbReference>
<feature type="domain" description="N-acetyltransferase" evidence="1">
    <location>
        <begin position="183"/>
        <end position="344"/>
    </location>
</feature>
<dbReference type="PROSITE" id="PS51186">
    <property type="entry name" value="GNAT"/>
    <property type="match status" value="1"/>
</dbReference>
<evidence type="ECO:0000259" key="1">
    <source>
        <dbReference type="PROSITE" id="PS51186"/>
    </source>
</evidence>
<dbReference type="Gene3D" id="3.40.630.30">
    <property type="match status" value="1"/>
</dbReference>
<dbReference type="InterPro" id="IPR013653">
    <property type="entry name" value="GCN5-like_dom"/>
</dbReference>
<dbReference type="Proteomes" id="UP000218811">
    <property type="component" value="Unassembled WGS sequence"/>
</dbReference>
<dbReference type="OMA" id="RMGCAER"/>
<accession>A0A2H3IWS7</accession>
<keyword evidence="3" id="KW-1185">Reference proteome</keyword>
<organism evidence="2 3">
    <name type="scientific">Wolfiporia cocos (strain MD-104)</name>
    <name type="common">Brown rot fungus</name>
    <dbReference type="NCBI Taxonomy" id="742152"/>
    <lineage>
        <taxon>Eukaryota</taxon>
        <taxon>Fungi</taxon>
        <taxon>Dikarya</taxon>
        <taxon>Basidiomycota</taxon>
        <taxon>Agaricomycotina</taxon>
        <taxon>Agaricomycetes</taxon>
        <taxon>Polyporales</taxon>
        <taxon>Phaeolaceae</taxon>
        <taxon>Wolfiporia</taxon>
    </lineage>
</organism>
<evidence type="ECO:0000313" key="3">
    <source>
        <dbReference type="Proteomes" id="UP000218811"/>
    </source>
</evidence>
<dbReference type="AlphaFoldDB" id="A0A2H3IWS7"/>
<dbReference type="GO" id="GO:0016747">
    <property type="term" value="F:acyltransferase activity, transferring groups other than amino-acyl groups"/>
    <property type="evidence" value="ECO:0007669"/>
    <property type="project" value="InterPro"/>
</dbReference>
<name>A0A2H3IWS7_WOLCO</name>
<evidence type="ECO:0000313" key="2">
    <source>
        <dbReference type="EMBL" id="PCH33885.1"/>
    </source>
</evidence>
<sequence>MPSPQPAFLVHAYHNANALPSEVWKAFDAHPRRSNIMFPLAKKLRQIEQSGYHHDGCNVWIVCTTVQAGGVLSEVDFVLSCTEGPIGAYPIFIFTPISSSRLNSQYYTPRLRAMVRALLECVPPERVFSVFSLDSITPAFAKSWTEETGISLDSSPEYYAATFTHCTAQTLTRNQPVLHGYSHKLRLAVESDIPAAAELCHSFAAVSEPFVLSKEDAIREASLLVRQGQLWVHEVAVPGRSPEIASIVAVTRTSRTVAGITKVYTNPDWRHLGCAERLTRYVCMQLLQQKESVVLYVAHNNPAAANVYHKVGFVGLSHGSPRVEGVDSWLELGFDRKIVDLGHW</sequence>
<gene>
    <name evidence="2" type="ORF">WOLCODRAFT_147958</name>
</gene>
<reference evidence="2 3" key="1">
    <citation type="journal article" date="2012" name="Science">
        <title>The Paleozoic origin of enzymatic lignin decomposition reconstructed from 31 fungal genomes.</title>
        <authorList>
            <person name="Floudas D."/>
            <person name="Binder M."/>
            <person name="Riley R."/>
            <person name="Barry K."/>
            <person name="Blanchette R.A."/>
            <person name="Henrissat B."/>
            <person name="Martinez A.T."/>
            <person name="Otillar R."/>
            <person name="Spatafora J.W."/>
            <person name="Yadav J.S."/>
            <person name="Aerts A."/>
            <person name="Benoit I."/>
            <person name="Boyd A."/>
            <person name="Carlson A."/>
            <person name="Copeland A."/>
            <person name="Coutinho P.M."/>
            <person name="de Vries R.P."/>
            <person name="Ferreira P."/>
            <person name="Findley K."/>
            <person name="Foster B."/>
            <person name="Gaskell J."/>
            <person name="Glotzer D."/>
            <person name="Gorecki P."/>
            <person name="Heitman J."/>
            <person name="Hesse C."/>
            <person name="Hori C."/>
            <person name="Igarashi K."/>
            <person name="Jurgens J.A."/>
            <person name="Kallen N."/>
            <person name="Kersten P."/>
            <person name="Kohler A."/>
            <person name="Kuees U."/>
            <person name="Kumar T.K.A."/>
            <person name="Kuo A."/>
            <person name="LaButti K."/>
            <person name="Larrondo L.F."/>
            <person name="Lindquist E."/>
            <person name="Ling A."/>
            <person name="Lombard V."/>
            <person name="Lucas S."/>
            <person name="Lundell T."/>
            <person name="Martin R."/>
            <person name="McLaughlin D.J."/>
            <person name="Morgenstern I."/>
            <person name="Morin E."/>
            <person name="Murat C."/>
            <person name="Nagy L.G."/>
            <person name="Nolan M."/>
            <person name="Ohm R.A."/>
            <person name="Patyshakuliyeva A."/>
            <person name="Rokas A."/>
            <person name="Ruiz-Duenas F.J."/>
            <person name="Sabat G."/>
            <person name="Salamov A."/>
            <person name="Samejima M."/>
            <person name="Schmutz J."/>
            <person name="Slot J.C."/>
            <person name="St John F."/>
            <person name="Stenlid J."/>
            <person name="Sun H."/>
            <person name="Sun S."/>
            <person name="Syed K."/>
            <person name="Tsang A."/>
            <person name="Wiebenga A."/>
            <person name="Young D."/>
            <person name="Pisabarro A."/>
            <person name="Eastwood D.C."/>
            <person name="Martin F."/>
            <person name="Cullen D."/>
            <person name="Grigoriev I.V."/>
            <person name="Hibbett D.S."/>
        </authorList>
    </citation>
    <scope>NUCLEOTIDE SEQUENCE [LARGE SCALE GENOMIC DNA]</scope>
    <source>
        <strain evidence="2 3">MD-104</strain>
    </source>
</reference>
<dbReference type="SUPFAM" id="SSF55729">
    <property type="entry name" value="Acyl-CoA N-acyltransferases (Nat)"/>
    <property type="match status" value="1"/>
</dbReference>
<dbReference type="InterPro" id="IPR000182">
    <property type="entry name" value="GNAT_dom"/>
</dbReference>
<dbReference type="InterPro" id="IPR016181">
    <property type="entry name" value="Acyl_CoA_acyltransferase"/>
</dbReference>